<keyword evidence="2 5" id="KW-0812">Transmembrane</keyword>
<feature type="transmembrane region" description="Helical" evidence="5">
    <location>
        <begin position="148"/>
        <end position="168"/>
    </location>
</feature>
<feature type="transmembrane region" description="Helical" evidence="5">
    <location>
        <begin position="212"/>
        <end position="232"/>
    </location>
</feature>
<evidence type="ECO:0000256" key="5">
    <source>
        <dbReference type="SAM" id="Phobius"/>
    </source>
</evidence>
<keyword evidence="3 5" id="KW-1133">Transmembrane helix</keyword>
<name>A0A5C0AZC4_9BURK</name>
<organism evidence="6 7">
    <name type="scientific">Pigmentiphaga aceris</name>
    <dbReference type="NCBI Taxonomy" id="1940612"/>
    <lineage>
        <taxon>Bacteria</taxon>
        <taxon>Pseudomonadati</taxon>
        <taxon>Pseudomonadota</taxon>
        <taxon>Betaproteobacteria</taxon>
        <taxon>Burkholderiales</taxon>
        <taxon>Alcaligenaceae</taxon>
        <taxon>Pigmentiphaga</taxon>
    </lineage>
</organism>
<evidence type="ECO:0000313" key="7">
    <source>
        <dbReference type="Proteomes" id="UP000325161"/>
    </source>
</evidence>
<dbReference type="KEGG" id="pacr:FXN63_15210"/>
<feature type="transmembrane region" description="Helical" evidence="5">
    <location>
        <begin position="174"/>
        <end position="191"/>
    </location>
</feature>
<evidence type="ECO:0000256" key="3">
    <source>
        <dbReference type="ARBA" id="ARBA00022989"/>
    </source>
</evidence>
<feature type="transmembrane region" description="Helical" evidence="5">
    <location>
        <begin position="36"/>
        <end position="59"/>
    </location>
</feature>
<evidence type="ECO:0000256" key="4">
    <source>
        <dbReference type="ARBA" id="ARBA00023136"/>
    </source>
</evidence>
<keyword evidence="7" id="KW-1185">Reference proteome</keyword>
<feature type="transmembrane region" description="Helical" evidence="5">
    <location>
        <begin position="98"/>
        <end position="128"/>
    </location>
</feature>
<protein>
    <submittedName>
        <fullName evidence="6">EI24 domain-containing protein</fullName>
    </submittedName>
</protein>
<dbReference type="Pfam" id="PF07264">
    <property type="entry name" value="EI24"/>
    <property type="match status" value="1"/>
</dbReference>
<dbReference type="Proteomes" id="UP000325161">
    <property type="component" value="Chromosome"/>
</dbReference>
<reference evidence="6 7" key="1">
    <citation type="submission" date="2019-08" db="EMBL/GenBank/DDBJ databases">
        <title>Amphibian skin-associated Pigmentiphaga: genome sequence and occurrence across geography and hosts.</title>
        <authorList>
            <person name="Bletz M.C."/>
            <person name="Bunk B."/>
            <person name="Sproeer C."/>
            <person name="Biwer P."/>
            <person name="Reiter S."/>
            <person name="Rabemananjara F.C.E."/>
            <person name="Schulz S."/>
            <person name="Overmann J."/>
            <person name="Vences M."/>
        </authorList>
    </citation>
    <scope>NUCLEOTIDE SEQUENCE [LARGE SCALE GENOMIC DNA]</scope>
    <source>
        <strain evidence="6 7">Mada1488</strain>
    </source>
</reference>
<gene>
    <name evidence="6" type="ORF">FXN63_15210</name>
</gene>
<dbReference type="AlphaFoldDB" id="A0A5C0AZC4"/>
<sequence>MNTVLPPIAPSKKSAGMWGVGRAAGRAIVSQFHPKMLMALLLPLAVALVAAVVLVLLFWTPLTAWLQESLSTLGVVTWADETMAQVGFGSMMVVLKLWIVPLAATLILLPLSGILGLAVAAVVVMPLVLRHIGERDYPDVGRRGGNGFVGGLWNAVWVTTLFVIGWLLTLPLWLFPPFAVLLPIFWWSFAFSRMLRVDALAEHATPAEREVLYARHNVGFWALGGICALINLFPPAWFLLPVLSALMFSHFGMEALRRLRSETQL</sequence>
<dbReference type="EMBL" id="CP043046">
    <property type="protein sequence ID" value="QEI07036.1"/>
    <property type="molecule type" value="Genomic_DNA"/>
</dbReference>
<evidence type="ECO:0000256" key="2">
    <source>
        <dbReference type="ARBA" id="ARBA00022692"/>
    </source>
</evidence>
<dbReference type="InterPro" id="IPR059112">
    <property type="entry name" value="CysZ/EI24"/>
</dbReference>
<proteinExistence type="predicted"/>
<accession>A0A5C0AZC4</accession>
<dbReference type="RefSeq" id="WP_148816083.1">
    <property type="nucleotide sequence ID" value="NZ_CP043046.1"/>
</dbReference>
<keyword evidence="4 5" id="KW-0472">Membrane</keyword>
<comment type="subcellular location">
    <subcellularLocation>
        <location evidence="1">Membrane</location>
        <topology evidence="1">Multi-pass membrane protein</topology>
    </subcellularLocation>
</comment>
<evidence type="ECO:0000256" key="1">
    <source>
        <dbReference type="ARBA" id="ARBA00004141"/>
    </source>
</evidence>
<evidence type="ECO:0000313" key="6">
    <source>
        <dbReference type="EMBL" id="QEI07036.1"/>
    </source>
</evidence>
<dbReference type="OrthoDB" id="8565703at2"/>